<comment type="similarity">
    <text evidence="1">Belongs to the leucine-binding protein family.</text>
</comment>
<dbReference type="PRINTS" id="PR00337">
    <property type="entry name" value="LEUILEVALBP"/>
</dbReference>
<keyword evidence="4" id="KW-0029">Amino-acid transport</keyword>
<gene>
    <name evidence="6" type="ORF">SAMN05444170_0690</name>
</gene>
<dbReference type="PANTHER" id="PTHR30483:SF37">
    <property type="entry name" value="ABC TRANSPORTER SUBSTRATE-BINDING PROTEIN"/>
    <property type="match status" value="1"/>
</dbReference>
<dbReference type="Proteomes" id="UP000184096">
    <property type="component" value="Chromosome I"/>
</dbReference>
<sequence length="415" mass="44073">MQEAKKGAQKSALTRRGLLAGASVGLIASRAWAQSPSEIKVGLLVPVSGMYARPGTVMREGAEMAVDHINAQGGVKALGGARLKLVVLDSGDTTEKAKSAAQRMVAQEPDLVAASAAYLSSFTLAVTEVTERASLPVLTLSYSDLITERGFKYVFQTSATAASQAKQALPQIISLAESASGKKPKTVAILTDNTGASIASAKSMREGLLAANGLQLIVDETFTPPLADATSLVQKIRSARPDLLFFLPTVISDAKLVLEKMNEFGMGQGKVPTISFGIAIAEPDMLQTVSPELLQGVLTCVASWGAKGHEALIAELKKRYNEPWMTQNAISTYGDMWLIKDALEKAGKADRTAVAEALRTMDGGPSKYYPLGKIKFDDKGRRIGAGMTIVQWQSGIPVTVFPPELALAKPIWPKT</sequence>
<organism evidence="6 7">
    <name type="scientific">Bradyrhizobium erythrophlei</name>
    <dbReference type="NCBI Taxonomy" id="1437360"/>
    <lineage>
        <taxon>Bacteria</taxon>
        <taxon>Pseudomonadati</taxon>
        <taxon>Pseudomonadota</taxon>
        <taxon>Alphaproteobacteria</taxon>
        <taxon>Hyphomicrobiales</taxon>
        <taxon>Nitrobacteraceae</taxon>
        <taxon>Bradyrhizobium</taxon>
    </lineage>
</organism>
<dbReference type="PANTHER" id="PTHR30483">
    <property type="entry name" value="LEUCINE-SPECIFIC-BINDING PROTEIN"/>
    <property type="match status" value="1"/>
</dbReference>
<evidence type="ECO:0000259" key="5">
    <source>
        <dbReference type="Pfam" id="PF13458"/>
    </source>
</evidence>
<name>A0A1M7T3J6_9BRAD</name>
<dbReference type="GO" id="GO:0006865">
    <property type="term" value="P:amino acid transport"/>
    <property type="evidence" value="ECO:0007669"/>
    <property type="project" value="UniProtKB-KW"/>
</dbReference>
<dbReference type="AlphaFoldDB" id="A0A1M7T3J6"/>
<dbReference type="InterPro" id="IPR000709">
    <property type="entry name" value="Leu_Ile_Val-bd"/>
</dbReference>
<evidence type="ECO:0000256" key="1">
    <source>
        <dbReference type="ARBA" id="ARBA00010062"/>
    </source>
</evidence>
<evidence type="ECO:0000313" key="6">
    <source>
        <dbReference type="EMBL" id="SHN65288.1"/>
    </source>
</evidence>
<dbReference type="CDD" id="cd06340">
    <property type="entry name" value="PBP1_ABC_ligand_binding-like"/>
    <property type="match status" value="1"/>
</dbReference>
<dbReference type="InterPro" id="IPR028081">
    <property type="entry name" value="Leu-bd"/>
</dbReference>
<dbReference type="InterPro" id="IPR028082">
    <property type="entry name" value="Peripla_BP_I"/>
</dbReference>
<evidence type="ECO:0000313" key="7">
    <source>
        <dbReference type="Proteomes" id="UP000184096"/>
    </source>
</evidence>
<dbReference type="SUPFAM" id="SSF53822">
    <property type="entry name" value="Periplasmic binding protein-like I"/>
    <property type="match status" value="1"/>
</dbReference>
<dbReference type="Gene3D" id="3.40.50.2300">
    <property type="match status" value="2"/>
</dbReference>
<feature type="domain" description="Leucine-binding protein" evidence="5">
    <location>
        <begin position="38"/>
        <end position="394"/>
    </location>
</feature>
<evidence type="ECO:0000256" key="2">
    <source>
        <dbReference type="ARBA" id="ARBA00022448"/>
    </source>
</evidence>
<evidence type="ECO:0000256" key="3">
    <source>
        <dbReference type="ARBA" id="ARBA00022729"/>
    </source>
</evidence>
<dbReference type="InterPro" id="IPR051010">
    <property type="entry name" value="BCAA_transport"/>
</dbReference>
<dbReference type="OrthoDB" id="7828300at2"/>
<evidence type="ECO:0000256" key="4">
    <source>
        <dbReference type="ARBA" id="ARBA00022970"/>
    </source>
</evidence>
<keyword evidence="7" id="KW-1185">Reference proteome</keyword>
<dbReference type="RefSeq" id="WP_072816699.1">
    <property type="nucleotide sequence ID" value="NZ_LT670849.1"/>
</dbReference>
<proteinExistence type="inferred from homology"/>
<accession>A0A1M7T3J6</accession>
<dbReference type="EMBL" id="LT670849">
    <property type="protein sequence ID" value="SHN65288.1"/>
    <property type="molecule type" value="Genomic_DNA"/>
</dbReference>
<protein>
    <submittedName>
        <fullName evidence="6">Branched-chain amino acid transport system substrate-binding protein</fullName>
    </submittedName>
</protein>
<keyword evidence="2" id="KW-0813">Transport</keyword>
<dbReference type="Pfam" id="PF13458">
    <property type="entry name" value="Peripla_BP_6"/>
    <property type="match status" value="1"/>
</dbReference>
<keyword evidence="3" id="KW-0732">Signal</keyword>
<reference evidence="7" key="1">
    <citation type="submission" date="2016-11" db="EMBL/GenBank/DDBJ databases">
        <authorList>
            <person name="Varghese N."/>
            <person name="Submissions S."/>
        </authorList>
    </citation>
    <scope>NUCLEOTIDE SEQUENCE [LARGE SCALE GENOMIC DNA]</scope>
    <source>
        <strain evidence="7">GAS401</strain>
    </source>
</reference>